<name>A0ACC0VCL6_9HYPO</name>
<protein>
    <submittedName>
        <fullName evidence="1">Uncharacterized protein</fullName>
    </submittedName>
</protein>
<dbReference type="EMBL" id="CM047941">
    <property type="protein sequence ID" value="KAI9903203.1"/>
    <property type="molecule type" value="Genomic_DNA"/>
</dbReference>
<gene>
    <name evidence="1" type="ORF">N3K66_002555</name>
</gene>
<organism evidence="1 2">
    <name type="scientific">Trichothecium roseum</name>
    <dbReference type="NCBI Taxonomy" id="47278"/>
    <lineage>
        <taxon>Eukaryota</taxon>
        <taxon>Fungi</taxon>
        <taxon>Dikarya</taxon>
        <taxon>Ascomycota</taxon>
        <taxon>Pezizomycotina</taxon>
        <taxon>Sordariomycetes</taxon>
        <taxon>Hypocreomycetidae</taxon>
        <taxon>Hypocreales</taxon>
        <taxon>Hypocreales incertae sedis</taxon>
        <taxon>Trichothecium</taxon>
    </lineage>
</organism>
<evidence type="ECO:0000313" key="1">
    <source>
        <dbReference type="EMBL" id="KAI9903203.1"/>
    </source>
</evidence>
<proteinExistence type="predicted"/>
<evidence type="ECO:0000313" key="2">
    <source>
        <dbReference type="Proteomes" id="UP001163324"/>
    </source>
</evidence>
<sequence>MRPSHVLAIFGSVASAQAATTQTFGNWQTTVTVSICDSAPTATTPYTDGNSTSSYLASSYANSSSASTTTVGVPTATPEVPPPGPSEAGGGTIPPQMKGSMVGLLGFFIVGLVVL</sequence>
<dbReference type="Proteomes" id="UP001163324">
    <property type="component" value="Chromosome 2"/>
</dbReference>
<keyword evidence="2" id="KW-1185">Reference proteome</keyword>
<accession>A0ACC0VCL6</accession>
<comment type="caution">
    <text evidence="1">The sequence shown here is derived from an EMBL/GenBank/DDBJ whole genome shotgun (WGS) entry which is preliminary data.</text>
</comment>
<reference evidence="1" key="1">
    <citation type="submission" date="2022-10" db="EMBL/GenBank/DDBJ databases">
        <title>Complete Genome of Trichothecium roseum strain YXFP-22015, a Plant Pathogen Isolated from Citrus.</title>
        <authorList>
            <person name="Wang Y."/>
            <person name="Zhu L."/>
        </authorList>
    </citation>
    <scope>NUCLEOTIDE SEQUENCE</scope>
    <source>
        <strain evidence="1">YXFP-22015</strain>
    </source>
</reference>